<name>A0A919IYW1_9ACTN</name>
<accession>A0A919IYW1</accession>
<proteinExistence type="predicted"/>
<dbReference type="EMBL" id="BOMM01000028">
    <property type="protein sequence ID" value="GIE11365.1"/>
    <property type="molecule type" value="Genomic_DNA"/>
</dbReference>
<organism evidence="1 2">
    <name type="scientific">Paractinoplanes ferrugineus</name>
    <dbReference type="NCBI Taxonomy" id="113564"/>
    <lineage>
        <taxon>Bacteria</taxon>
        <taxon>Bacillati</taxon>
        <taxon>Actinomycetota</taxon>
        <taxon>Actinomycetes</taxon>
        <taxon>Micromonosporales</taxon>
        <taxon>Micromonosporaceae</taxon>
        <taxon>Paractinoplanes</taxon>
    </lineage>
</organism>
<comment type="caution">
    <text evidence="1">The sequence shown here is derived from an EMBL/GenBank/DDBJ whole genome shotgun (WGS) entry which is preliminary data.</text>
</comment>
<sequence length="216" mass="21600">MVNVPISWSTPASAPPGFDVVPSKVTAACPDATAATSAGPAVPASIAHPALPSLRVTPAVEAVNDVSPLASRRGTGVASFTTVSEAARWCAASAAASFASSVAMTAFDPPSKAARTVASTSSVRPASAGTRANVASAPRTVTFIGCSTRARTAPETAARTCFSSIPPTATPAMLRPAGVDAGRRAICTATTAPTATTTTARIRSISFPYGRRRATG</sequence>
<gene>
    <name evidence="1" type="ORF">Afe05nite_32050</name>
</gene>
<protein>
    <submittedName>
        <fullName evidence="1">Uncharacterized protein</fullName>
    </submittedName>
</protein>
<dbReference type="AlphaFoldDB" id="A0A919IYW1"/>
<dbReference type="Proteomes" id="UP000598174">
    <property type="component" value="Unassembled WGS sequence"/>
</dbReference>
<reference evidence="1" key="1">
    <citation type="submission" date="2021-01" db="EMBL/GenBank/DDBJ databases">
        <title>Whole genome shotgun sequence of Actinoplanes ferrugineus NBRC 15555.</title>
        <authorList>
            <person name="Komaki H."/>
            <person name="Tamura T."/>
        </authorList>
    </citation>
    <scope>NUCLEOTIDE SEQUENCE</scope>
    <source>
        <strain evidence="1">NBRC 15555</strain>
    </source>
</reference>
<evidence type="ECO:0000313" key="1">
    <source>
        <dbReference type="EMBL" id="GIE11365.1"/>
    </source>
</evidence>
<keyword evidence="2" id="KW-1185">Reference proteome</keyword>
<dbReference type="RefSeq" id="WP_203817897.1">
    <property type="nucleotide sequence ID" value="NZ_BAAABP010000058.1"/>
</dbReference>
<evidence type="ECO:0000313" key="2">
    <source>
        <dbReference type="Proteomes" id="UP000598174"/>
    </source>
</evidence>